<evidence type="ECO:0000256" key="1">
    <source>
        <dbReference type="SAM" id="Phobius"/>
    </source>
</evidence>
<proteinExistence type="predicted"/>
<sequence>MRFFNKIQILPLMISFFVGFFLVYILKPSPMIIFKNPSLDNAGKSTYIDRNDVCFQYIVNKVDCDKNEERITAYPIQ</sequence>
<keyword evidence="1" id="KW-1133">Transmembrane helix</keyword>
<keyword evidence="1" id="KW-0472">Membrane</keyword>
<dbReference type="AlphaFoldDB" id="A0A6C0BH05"/>
<feature type="transmembrane region" description="Helical" evidence="1">
    <location>
        <begin position="6"/>
        <end position="26"/>
    </location>
</feature>
<protein>
    <submittedName>
        <fullName evidence="2">Uncharacterized protein</fullName>
    </submittedName>
</protein>
<name>A0A6C0BH05_9ZZZZ</name>
<evidence type="ECO:0000313" key="2">
    <source>
        <dbReference type="EMBL" id="QHS91617.1"/>
    </source>
</evidence>
<organism evidence="2">
    <name type="scientific">viral metagenome</name>
    <dbReference type="NCBI Taxonomy" id="1070528"/>
    <lineage>
        <taxon>unclassified sequences</taxon>
        <taxon>metagenomes</taxon>
        <taxon>organismal metagenomes</taxon>
    </lineage>
</organism>
<reference evidence="2" key="1">
    <citation type="journal article" date="2020" name="Nature">
        <title>Giant virus diversity and host interactions through global metagenomics.</title>
        <authorList>
            <person name="Schulz F."/>
            <person name="Roux S."/>
            <person name="Paez-Espino D."/>
            <person name="Jungbluth S."/>
            <person name="Walsh D.A."/>
            <person name="Denef V.J."/>
            <person name="McMahon K.D."/>
            <person name="Konstantinidis K.T."/>
            <person name="Eloe-Fadrosh E.A."/>
            <person name="Kyrpides N.C."/>
            <person name="Woyke T."/>
        </authorList>
    </citation>
    <scope>NUCLEOTIDE SEQUENCE</scope>
    <source>
        <strain evidence="2">GVMAG-M-3300013006-15</strain>
    </source>
</reference>
<keyword evidence="1" id="KW-0812">Transmembrane</keyword>
<dbReference type="EMBL" id="MN739162">
    <property type="protein sequence ID" value="QHS91617.1"/>
    <property type="molecule type" value="Genomic_DNA"/>
</dbReference>
<accession>A0A6C0BH05</accession>